<proteinExistence type="predicted"/>
<dbReference type="RefSeq" id="WP_274046089.1">
    <property type="nucleotide sequence ID" value="NZ_JANCPR020000018.1"/>
</dbReference>
<feature type="transmembrane region" description="Helical" evidence="2">
    <location>
        <begin position="424"/>
        <end position="446"/>
    </location>
</feature>
<feature type="transmembrane region" description="Helical" evidence="2">
    <location>
        <begin position="38"/>
        <end position="62"/>
    </location>
</feature>
<feature type="transmembrane region" description="Helical" evidence="2">
    <location>
        <begin position="369"/>
        <end position="386"/>
    </location>
</feature>
<evidence type="ECO:0000256" key="2">
    <source>
        <dbReference type="SAM" id="Phobius"/>
    </source>
</evidence>
<feature type="transmembrane region" description="Helical" evidence="2">
    <location>
        <begin position="500"/>
        <end position="522"/>
    </location>
</feature>
<feature type="transmembrane region" description="Helical" evidence="2">
    <location>
        <begin position="466"/>
        <end position="494"/>
    </location>
</feature>
<feature type="transmembrane region" description="Helical" evidence="2">
    <location>
        <begin position="323"/>
        <end position="342"/>
    </location>
</feature>
<feature type="transmembrane region" description="Helical" evidence="2">
    <location>
        <begin position="68"/>
        <end position="90"/>
    </location>
</feature>
<comment type="caution">
    <text evidence="3">The sequence shown here is derived from an EMBL/GenBank/DDBJ whole genome shotgun (WGS) entry which is preliminary data.</text>
</comment>
<evidence type="ECO:0000256" key="1">
    <source>
        <dbReference type="SAM" id="MobiDB-lite"/>
    </source>
</evidence>
<evidence type="ECO:0000313" key="4">
    <source>
        <dbReference type="Proteomes" id="UP001214441"/>
    </source>
</evidence>
<feature type="transmembrane region" description="Helical" evidence="2">
    <location>
        <begin position="242"/>
        <end position="263"/>
    </location>
</feature>
<name>A0ABT6ZYC1_9ACTN</name>
<feature type="transmembrane region" description="Helical" evidence="2">
    <location>
        <begin position="184"/>
        <end position="203"/>
    </location>
</feature>
<gene>
    <name evidence="3" type="ORF">NMN56_019185</name>
</gene>
<feature type="transmembrane region" description="Helical" evidence="2">
    <location>
        <begin position="144"/>
        <end position="164"/>
    </location>
</feature>
<keyword evidence="4" id="KW-1185">Reference proteome</keyword>
<feature type="transmembrane region" description="Helical" evidence="2">
    <location>
        <begin position="111"/>
        <end position="138"/>
    </location>
</feature>
<organism evidence="3 4">
    <name type="scientific">Streptomyces iconiensis</name>
    <dbReference type="NCBI Taxonomy" id="1384038"/>
    <lineage>
        <taxon>Bacteria</taxon>
        <taxon>Bacillati</taxon>
        <taxon>Actinomycetota</taxon>
        <taxon>Actinomycetes</taxon>
        <taxon>Kitasatosporales</taxon>
        <taxon>Streptomycetaceae</taxon>
        <taxon>Streptomyces</taxon>
    </lineage>
</organism>
<keyword evidence="2" id="KW-0472">Membrane</keyword>
<feature type="transmembrane region" description="Helical" evidence="2">
    <location>
        <begin position="393"/>
        <end position="418"/>
    </location>
</feature>
<keyword evidence="2" id="KW-0812">Transmembrane</keyword>
<dbReference type="EMBL" id="JANCPR020000018">
    <property type="protein sequence ID" value="MDJ1134054.1"/>
    <property type="molecule type" value="Genomic_DNA"/>
</dbReference>
<accession>A0ABT6ZYC1</accession>
<dbReference type="Proteomes" id="UP001214441">
    <property type="component" value="Unassembled WGS sequence"/>
</dbReference>
<evidence type="ECO:0000313" key="3">
    <source>
        <dbReference type="EMBL" id="MDJ1134054.1"/>
    </source>
</evidence>
<sequence length="539" mass="56123">MTVPSATPHAAPTAVTSTFVRLKLALLRNGLRQSTGRTFFFVTSVVLALLMGALQLLGLLLLRGHEQASAVAVTLSSVLALGWAVAPLFFPGGDETLDPARLVMLPLRPRGLVAALLTASLVGIGPLFTLVLAIGAVASLAHGAAGWVAAVLALPLLVLVCVTLARAVAAANVRLLNSRKGRDLALLSGLLIALGAQFFNLGAQKLSQPGGLSALEPVARVLNWLPPASAVHAVRAASEGSYAVAVLQLALAGAALAALLWWWQHTLTRLMTSPDASTFQAATGPEKRRGTRRGPASLLPEGRTGAVILRTLRYAWRDPKTKVGWASSLGIGLLLPVVLALQGTGSPYNACWAAGLLGLQMYNQFGQDYSAFWLVASTVSTVRDAYVELRARLLAVALVAVPYVSAVVLLSVVLLDAWGMFAEVLGISVALLGALLATGTMASVFFPYSIPQDDGRRNIAPGQGSIAYVSLLGGMVCGGLLSAPMIALAVWLHMSGGQTWVLLPVGAVYALALPALTLRLAARRTAARLPEILVAVSRG</sequence>
<reference evidence="3 4" key="1">
    <citation type="submission" date="2023-05" db="EMBL/GenBank/DDBJ databases">
        <title>Streptantibioticus silvisoli sp. nov., acidotolerant actinomycetes 1 from pine litter.</title>
        <authorList>
            <person name="Swiecimska M."/>
            <person name="Golinska P."/>
            <person name="Sangal V."/>
            <person name="Wachnowicz B."/>
            <person name="Goodfellow M."/>
        </authorList>
    </citation>
    <scope>NUCLEOTIDE SEQUENCE [LARGE SCALE GENOMIC DNA]</scope>
    <source>
        <strain evidence="3 4">DSM 42109</strain>
    </source>
</reference>
<feature type="region of interest" description="Disordered" evidence="1">
    <location>
        <begin position="278"/>
        <end position="299"/>
    </location>
</feature>
<protein>
    <submittedName>
        <fullName evidence="3">Transporter</fullName>
    </submittedName>
</protein>
<keyword evidence="2" id="KW-1133">Transmembrane helix</keyword>